<accession>A0ABN7UPH8</accession>
<reference evidence="1 2" key="1">
    <citation type="submission" date="2021-06" db="EMBL/GenBank/DDBJ databases">
        <authorList>
            <person name="Kallberg Y."/>
            <person name="Tangrot J."/>
            <person name="Rosling A."/>
        </authorList>
    </citation>
    <scope>NUCLEOTIDE SEQUENCE [LARGE SCALE GENOMIC DNA]</scope>
    <source>
        <strain evidence="1 2">120-4 pot B 10/14</strain>
    </source>
</reference>
<gene>
    <name evidence="1" type="ORF">GMARGA_LOCUS8740</name>
</gene>
<organism evidence="1 2">
    <name type="scientific">Gigaspora margarita</name>
    <dbReference type="NCBI Taxonomy" id="4874"/>
    <lineage>
        <taxon>Eukaryota</taxon>
        <taxon>Fungi</taxon>
        <taxon>Fungi incertae sedis</taxon>
        <taxon>Mucoromycota</taxon>
        <taxon>Glomeromycotina</taxon>
        <taxon>Glomeromycetes</taxon>
        <taxon>Diversisporales</taxon>
        <taxon>Gigasporaceae</taxon>
        <taxon>Gigaspora</taxon>
    </lineage>
</organism>
<name>A0ABN7UPH8_GIGMA</name>
<keyword evidence="2" id="KW-1185">Reference proteome</keyword>
<evidence type="ECO:0000313" key="2">
    <source>
        <dbReference type="Proteomes" id="UP000789901"/>
    </source>
</evidence>
<comment type="caution">
    <text evidence="1">The sequence shown here is derived from an EMBL/GenBank/DDBJ whole genome shotgun (WGS) entry which is preliminary data.</text>
</comment>
<protein>
    <submittedName>
        <fullName evidence="1">14594_t:CDS:1</fullName>
    </submittedName>
</protein>
<sequence>MQQEQCMIFVSLIVFHTCGSIFGLSGTNLNVSIFGHAAENNSVQLSLVNRYTQYPYIHIKNINNKPSNSFLSTNIHSLDYNIIIFNSLLINDYSESNGLESFNSIVIELKYLVTNLEEEIVKRNTYHLQAV</sequence>
<evidence type="ECO:0000313" key="1">
    <source>
        <dbReference type="EMBL" id="CAG8638929.1"/>
    </source>
</evidence>
<dbReference type="Proteomes" id="UP000789901">
    <property type="component" value="Unassembled WGS sequence"/>
</dbReference>
<dbReference type="EMBL" id="CAJVQB010004545">
    <property type="protein sequence ID" value="CAG8638929.1"/>
    <property type="molecule type" value="Genomic_DNA"/>
</dbReference>
<proteinExistence type="predicted"/>